<evidence type="ECO:0000313" key="3">
    <source>
        <dbReference type="Proteomes" id="UP000276770"/>
    </source>
</evidence>
<feature type="transmembrane region" description="Helical" evidence="1">
    <location>
        <begin position="44"/>
        <end position="60"/>
    </location>
</feature>
<dbReference type="PIRSF" id="PIRSF037394">
    <property type="entry name" value="ABC_thiamine-permease_YkoE_prd"/>
    <property type="match status" value="1"/>
</dbReference>
<sequence>MSNRLRLTDILVTVVVSIVFGLIYKVWGPLYSMVGTLGLHIDQLIYGMWFMAGTVAYLLIRKPGLALLAEIAAASGEFLTGSQWGLEVLIYGVIQGLLAELVFMMFRYKRYDILVVSLASIGSAIASIFMDMYKGYIGDLATWNLILYLAARLIGSVLISGVFAYYVVKALEKTGVTNMLRPISKSDYDMLDQ</sequence>
<comment type="caution">
    <text evidence="2">The sequence shown here is derived from an EMBL/GenBank/DDBJ whole genome shotgun (WGS) entry which is preliminary data.</text>
</comment>
<dbReference type="OrthoDB" id="8017424at2"/>
<name>A0A3L7JQZ1_9BACI</name>
<feature type="transmembrane region" description="Helical" evidence="1">
    <location>
        <begin position="113"/>
        <end position="133"/>
    </location>
</feature>
<keyword evidence="1" id="KW-0812">Transmembrane</keyword>
<feature type="transmembrane region" description="Helical" evidence="1">
    <location>
        <begin position="7"/>
        <end position="24"/>
    </location>
</feature>
<evidence type="ECO:0000256" key="1">
    <source>
        <dbReference type="SAM" id="Phobius"/>
    </source>
</evidence>
<gene>
    <name evidence="2" type="ORF">D9X91_18505</name>
</gene>
<dbReference type="AlphaFoldDB" id="A0A3L7JQZ1"/>
<keyword evidence="1" id="KW-0472">Membrane</keyword>
<evidence type="ECO:0000313" key="2">
    <source>
        <dbReference type="EMBL" id="RLQ93223.1"/>
    </source>
</evidence>
<feature type="transmembrane region" description="Helical" evidence="1">
    <location>
        <begin position="88"/>
        <end position="106"/>
    </location>
</feature>
<dbReference type="EMBL" id="RCVZ01000016">
    <property type="protein sequence ID" value="RLQ93223.1"/>
    <property type="molecule type" value="Genomic_DNA"/>
</dbReference>
<organism evidence="2 3">
    <name type="scientific">Falsibacillus albus</name>
    <dbReference type="NCBI Taxonomy" id="2478915"/>
    <lineage>
        <taxon>Bacteria</taxon>
        <taxon>Bacillati</taxon>
        <taxon>Bacillota</taxon>
        <taxon>Bacilli</taxon>
        <taxon>Bacillales</taxon>
        <taxon>Bacillaceae</taxon>
        <taxon>Falsibacillus</taxon>
    </lineage>
</organism>
<reference evidence="2 3" key="1">
    <citation type="submission" date="2018-10" db="EMBL/GenBank/DDBJ databases">
        <title>Falsibacillus sp. genome draft.</title>
        <authorList>
            <person name="Shi S."/>
        </authorList>
    </citation>
    <scope>NUCLEOTIDE SEQUENCE [LARGE SCALE GENOMIC DNA]</scope>
    <source>
        <strain evidence="2 3">GY 10110</strain>
    </source>
</reference>
<dbReference type="InterPro" id="IPR017195">
    <property type="entry name" value="ABC_thiamin-permease_prd"/>
</dbReference>
<accession>A0A3L7JQZ1</accession>
<dbReference type="RefSeq" id="WP_121682131.1">
    <property type="nucleotide sequence ID" value="NZ_RCVZ01000016.1"/>
</dbReference>
<keyword evidence="3" id="KW-1185">Reference proteome</keyword>
<proteinExistence type="predicted"/>
<feature type="transmembrane region" description="Helical" evidence="1">
    <location>
        <begin position="145"/>
        <end position="168"/>
    </location>
</feature>
<dbReference type="Proteomes" id="UP000276770">
    <property type="component" value="Unassembled WGS sequence"/>
</dbReference>
<keyword evidence="1" id="KW-1133">Transmembrane helix</keyword>
<dbReference type="Pfam" id="PF09819">
    <property type="entry name" value="ABC_cobalt"/>
    <property type="match status" value="1"/>
</dbReference>
<protein>
    <submittedName>
        <fullName evidence="2">Thiamine ABC transporter permease</fullName>
    </submittedName>
</protein>